<keyword evidence="1" id="KW-0812">Transmembrane</keyword>
<name>A0ABU1YFD6_9FLAO</name>
<keyword evidence="1" id="KW-0472">Membrane</keyword>
<evidence type="ECO:0000313" key="3">
    <source>
        <dbReference type="Proteomes" id="UP001269081"/>
    </source>
</evidence>
<keyword evidence="3" id="KW-1185">Reference proteome</keyword>
<dbReference type="EMBL" id="JAVDWQ010000020">
    <property type="protein sequence ID" value="MDR7212276.1"/>
    <property type="molecule type" value="Genomic_DNA"/>
</dbReference>
<protein>
    <submittedName>
        <fullName evidence="2">Methyltransferase-like protein</fullName>
    </submittedName>
</protein>
<organism evidence="2 3">
    <name type="scientific">Flavobacterium piscis</name>
    <dbReference type="NCBI Taxonomy" id="1114874"/>
    <lineage>
        <taxon>Bacteria</taxon>
        <taxon>Pseudomonadati</taxon>
        <taxon>Bacteroidota</taxon>
        <taxon>Flavobacteriia</taxon>
        <taxon>Flavobacteriales</taxon>
        <taxon>Flavobacteriaceae</taxon>
        <taxon>Flavobacterium</taxon>
    </lineage>
</organism>
<feature type="transmembrane region" description="Helical" evidence="1">
    <location>
        <begin position="83"/>
        <end position="103"/>
    </location>
</feature>
<gene>
    <name evidence="2" type="ORF">J2W48_004233</name>
</gene>
<sequence length="104" mass="11537">MAQNSFIKCLECNTRNQNTDYCTNCGAVINIVLKRKIESDQKIHKKKEEKKINGPDKIDKFLQKAANHPNSIIRYGVSILHSIWTIFALIIGALIAGVIALAAG</sequence>
<proteinExistence type="predicted"/>
<evidence type="ECO:0000313" key="2">
    <source>
        <dbReference type="EMBL" id="MDR7212276.1"/>
    </source>
</evidence>
<keyword evidence="1" id="KW-1133">Transmembrane helix</keyword>
<evidence type="ECO:0000256" key="1">
    <source>
        <dbReference type="SAM" id="Phobius"/>
    </source>
</evidence>
<accession>A0ABU1YFD6</accession>
<dbReference type="Proteomes" id="UP001269081">
    <property type="component" value="Unassembled WGS sequence"/>
</dbReference>
<reference evidence="2 3" key="1">
    <citation type="submission" date="2023-07" db="EMBL/GenBank/DDBJ databases">
        <title>Sorghum-associated microbial communities from plants grown in Nebraska, USA.</title>
        <authorList>
            <person name="Schachtman D."/>
        </authorList>
    </citation>
    <scope>NUCLEOTIDE SEQUENCE [LARGE SCALE GENOMIC DNA]</scope>
    <source>
        <strain evidence="2 3">4129</strain>
    </source>
</reference>
<dbReference type="RefSeq" id="WP_310283821.1">
    <property type="nucleotide sequence ID" value="NZ_JAVDWQ010000020.1"/>
</dbReference>
<comment type="caution">
    <text evidence="2">The sequence shown here is derived from an EMBL/GenBank/DDBJ whole genome shotgun (WGS) entry which is preliminary data.</text>
</comment>